<sequence>MKSIKQFKSNPVALCCALALTSLSFQSMAGSILGKVTDNSTKRLLQGAKISIPTLNVSTSSNKSGEFRFDQLPAGEYTLIIAYLGTETTEYQVQVNKSGTQKEVFKLANLNSMENVIAYGQRAGQAGALNTQKNADSIKSIVSADAIGQFPDQNVSEALQRLPGLSIERDQGEGRFVGIRGIDPNLNSVTINGLNVPAPESGVRSVALDVIPSQLIGGLEVSKTVTPDMDADAIGGSIEVKSLSGFDRAEQSISVTGQLSLNQLRDESSPKFEASYTDVFNDKMAIAVAVSHAQRNFGSDNIESNADDEVEQRFYDITRKRTGAAVNLDFRPDFNNQYYIRTLYSEFSDDEYRLNNTFVFDGEDSEVERGTKDRKETQQIISITAGAEHQIDSWKLEYQLGYSKAEEDNPNALNYAIKSLDEEDRVSEFSFSSDMQGQKPAIEQSTGVQNLANYELDEIEFASERAQDTETSLKLDLTKSLTVNDTPVEIQFGGKYRQREKNANANIVIYDDFDDFSLTPADFETSSPDWTLGQFGPGLNRSQLRTEFFNQQAVLGKDDNTSLMDSLESSYSADEDILAIYALTRFDINKLRVIAGLRYENTEFSTQGTRAELIEDEQNDIEQVVDTPWYAENEYSKIMPSVNLRYEFSDQLIARAAFTQTLSRPQFEHASAYQLIETVTEENDEGGFDTEKEASIVGNPDLKPYESDNFDLSLEYYPGHIGVLSVGYFHKNIDNFIILTDLAGTTGKEEFDEYMQFVNGESATLSGFELAWVKSFDNGFLLATNATLTDSDATTFLDGKKFKTSLPNQSDTVANVTLGYESDRMSIRLTSVYKSNNLEEIDGELIRYEDNHNQLDLSSKFYLNQQTYLYFNAVNLNDEPMYHYFGNKNINAQYETYGRTFELGFSWTSF</sequence>
<keyword evidence="14" id="KW-1185">Reference proteome</keyword>
<dbReference type="InterPro" id="IPR036942">
    <property type="entry name" value="Beta-barrel_TonB_sf"/>
</dbReference>
<comment type="similarity">
    <text evidence="8 9">Belongs to the TonB-dependent receptor family.</text>
</comment>
<dbReference type="InterPro" id="IPR037066">
    <property type="entry name" value="Plug_dom_sf"/>
</dbReference>
<evidence type="ECO:0000256" key="10">
    <source>
        <dbReference type="SAM" id="SignalP"/>
    </source>
</evidence>
<evidence type="ECO:0000256" key="7">
    <source>
        <dbReference type="ARBA" id="ARBA00023237"/>
    </source>
</evidence>
<dbReference type="Gene3D" id="2.170.130.10">
    <property type="entry name" value="TonB-dependent receptor, plug domain"/>
    <property type="match status" value="1"/>
</dbReference>
<dbReference type="Proteomes" id="UP001163726">
    <property type="component" value="Plasmid pCadTS8_1"/>
</dbReference>
<evidence type="ECO:0000256" key="8">
    <source>
        <dbReference type="PROSITE-ProRule" id="PRU01360"/>
    </source>
</evidence>
<evidence type="ECO:0000256" key="3">
    <source>
        <dbReference type="ARBA" id="ARBA00022452"/>
    </source>
</evidence>
<dbReference type="InterPro" id="IPR010104">
    <property type="entry name" value="TonB_rcpt_bac"/>
</dbReference>
<feature type="domain" description="TonB-dependent receptor plug" evidence="12">
    <location>
        <begin position="133"/>
        <end position="236"/>
    </location>
</feature>
<keyword evidence="10" id="KW-0732">Signal</keyword>
<dbReference type="Pfam" id="PF13715">
    <property type="entry name" value="CarbopepD_reg_2"/>
    <property type="match status" value="1"/>
</dbReference>
<dbReference type="Gene3D" id="2.40.170.20">
    <property type="entry name" value="TonB-dependent receptor, beta-barrel domain"/>
    <property type="match status" value="1"/>
</dbReference>
<evidence type="ECO:0000313" key="14">
    <source>
        <dbReference type="Proteomes" id="UP001163726"/>
    </source>
</evidence>
<evidence type="ECO:0000256" key="2">
    <source>
        <dbReference type="ARBA" id="ARBA00022448"/>
    </source>
</evidence>
<dbReference type="SUPFAM" id="SSF56935">
    <property type="entry name" value="Porins"/>
    <property type="match status" value="1"/>
</dbReference>
<keyword evidence="5 9" id="KW-0798">TonB box</keyword>
<dbReference type="InterPro" id="IPR039426">
    <property type="entry name" value="TonB-dep_rcpt-like"/>
</dbReference>
<accession>A0ABY7ARA1</accession>
<dbReference type="PANTHER" id="PTHR40980">
    <property type="entry name" value="PLUG DOMAIN-CONTAINING PROTEIN"/>
    <property type="match status" value="1"/>
</dbReference>
<dbReference type="InterPro" id="IPR000531">
    <property type="entry name" value="Beta-barrel_TonB"/>
</dbReference>
<evidence type="ECO:0000256" key="9">
    <source>
        <dbReference type="RuleBase" id="RU003357"/>
    </source>
</evidence>
<evidence type="ECO:0000256" key="4">
    <source>
        <dbReference type="ARBA" id="ARBA00022692"/>
    </source>
</evidence>
<reference evidence="13" key="1">
    <citation type="submission" date="2022-10" db="EMBL/GenBank/DDBJ databases">
        <title>Catenovulum adriacola sp. nov. isolated in the Harbour of Susak.</title>
        <authorList>
            <person name="Schoch T."/>
            <person name="Reich S.J."/>
            <person name="Stoeferle S."/>
            <person name="Flaiz M."/>
            <person name="Kazda M."/>
            <person name="Riedel C.U."/>
            <person name="Duerre P."/>
        </authorList>
    </citation>
    <scope>NUCLEOTIDE SEQUENCE</scope>
    <source>
        <strain evidence="13">TS8</strain>
        <plasmid evidence="13">pCadTS8_1</plasmid>
    </source>
</reference>
<dbReference type="Gene3D" id="2.60.40.1120">
    <property type="entry name" value="Carboxypeptidase-like, regulatory domain"/>
    <property type="match status" value="1"/>
</dbReference>
<evidence type="ECO:0000259" key="11">
    <source>
        <dbReference type="Pfam" id="PF00593"/>
    </source>
</evidence>
<dbReference type="PANTHER" id="PTHR40980:SF4">
    <property type="entry name" value="TONB-DEPENDENT RECEPTOR-LIKE BETA-BARREL DOMAIN-CONTAINING PROTEIN"/>
    <property type="match status" value="1"/>
</dbReference>
<evidence type="ECO:0000256" key="5">
    <source>
        <dbReference type="ARBA" id="ARBA00023077"/>
    </source>
</evidence>
<dbReference type="CDD" id="cd01347">
    <property type="entry name" value="ligand_gated_channel"/>
    <property type="match status" value="1"/>
</dbReference>
<keyword evidence="6 8" id="KW-0472">Membrane</keyword>
<dbReference type="Pfam" id="PF00593">
    <property type="entry name" value="TonB_dep_Rec_b-barrel"/>
    <property type="match status" value="1"/>
</dbReference>
<evidence type="ECO:0000313" key="13">
    <source>
        <dbReference type="EMBL" id="WAJ71850.1"/>
    </source>
</evidence>
<protein>
    <submittedName>
        <fullName evidence="13">TonB-dependent receptor</fullName>
    </submittedName>
</protein>
<evidence type="ECO:0000259" key="12">
    <source>
        <dbReference type="Pfam" id="PF07715"/>
    </source>
</evidence>
<keyword evidence="13" id="KW-0614">Plasmid</keyword>
<name>A0ABY7ARA1_9ALTE</name>
<feature type="signal peptide" evidence="10">
    <location>
        <begin position="1"/>
        <end position="29"/>
    </location>
</feature>
<keyword evidence="13" id="KW-0675">Receptor</keyword>
<gene>
    <name evidence="13" type="ORF">OLW01_14065</name>
</gene>
<feature type="chain" id="PRO_5047548701" evidence="10">
    <location>
        <begin position="30"/>
        <end position="910"/>
    </location>
</feature>
<dbReference type="PROSITE" id="PS52016">
    <property type="entry name" value="TONB_DEPENDENT_REC_3"/>
    <property type="match status" value="1"/>
</dbReference>
<dbReference type="SUPFAM" id="SSF49464">
    <property type="entry name" value="Carboxypeptidase regulatory domain-like"/>
    <property type="match status" value="1"/>
</dbReference>
<dbReference type="Pfam" id="PF07715">
    <property type="entry name" value="Plug"/>
    <property type="match status" value="1"/>
</dbReference>
<evidence type="ECO:0000256" key="6">
    <source>
        <dbReference type="ARBA" id="ARBA00023136"/>
    </source>
</evidence>
<dbReference type="EMBL" id="CP109966">
    <property type="protein sequence ID" value="WAJ71850.1"/>
    <property type="molecule type" value="Genomic_DNA"/>
</dbReference>
<keyword evidence="3 8" id="KW-1134">Transmembrane beta strand</keyword>
<proteinExistence type="inferred from homology"/>
<evidence type="ECO:0000256" key="1">
    <source>
        <dbReference type="ARBA" id="ARBA00004571"/>
    </source>
</evidence>
<keyword evidence="2 8" id="KW-0813">Transport</keyword>
<dbReference type="InterPro" id="IPR008969">
    <property type="entry name" value="CarboxyPept-like_regulatory"/>
</dbReference>
<dbReference type="RefSeq" id="WP_268076572.1">
    <property type="nucleotide sequence ID" value="NZ_CP109966.1"/>
</dbReference>
<comment type="subcellular location">
    <subcellularLocation>
        <location evidence="1 8">Cell outer membrane</location>
        <topology evidence="1 8">Multi-pass membrane protein</topology>
    </subcellularLocation>
</comment>
<feature type="domain" description="TonB-dependent receptor-like beta-barrel" evidence="11">
    <location>
        <begin position="419"/>
        <end position="876"/>
    </location>
</feature>
<dbReference type="NCBIfam" id="TIGR01782">
    <property type="entry name" value="TonB-Xanth-Caul"/>
    <property type="match status" value="1"/>
</dbReference>
<keyword evidence="4 8" id="KW-0812">Transmembrane</keyword>
<organism evidence="13 14">
    <name type="scientific">Catenovulum adriaticum</name>
    <dbReference type="NCBI Taxonomy" id="2984846"/>
    <lineage>
        <taxon>Bacteria</taxon>
        <taxon>Pseudomonadati</taxon>
        <taxon>Pseudomonadota</taxon>
        <taxon>Gammaproteobacteria</taxon>
        <taxon>Alteromonadales</taxon>
        <taxon>Alteromonadaceae</taxon>
        <taxon>Catenovulum</taxon>
    </lineage>
</organism>
<geneLocation type="plasmid" evidence="13 14">
    <name>pCadTS8_1</name>
</geneLocation>
<keyword evidence="7 8" id="KW-0998">Cell outer membrane</keyword>
<dbReference type="InterPro" id="IPR012910">
    <property type="entry name" value="Plug_dom"/>
</dbReference>